<evidence type="ECO:0000313" key="7">
    <source>
        <dbReference type="EMBL" id="MCB8873692.1"/>
    </source>
</evidence>
<protein>
    <submittedName>
        <fullName evidence="7">NADH:flavin oxidoreductase/NADH oxidase</fullName>
    </submittedName>
</protein>
<dbReference type="Pfam" id="PF00724">
    <property type="entry name" value="Oxidored_FMN"/>
    <property type="match status" value="1"/>
</dbReference>
<evidence type="ECO:0000256" key="2">
    <source>
        <dbReference type="ARBA" id="ARBA00022630"/>
    </source>
</evidence>
<name>A0A964DX63_9PROT</name>
<dbReference type="PANTHER" id="PTHR43303:SF4">
    <property type="entry name" value="NADPH DEHYDROGENASE C23G7.10C-RELATED"/>
    <property type="match status" value="1"/>
</dbReference>
<dbReference type="RefSeq" id="WP_227319376.1">
    <property type="nucleotide sequence ID" value="NZ_JAESVB010000001.1"/>
</dbReference>
<keyword evidence="8" id="KW-1185">Reference proteome</keyword>
<accession>A0A964DX63</accession>
<evidence type="ECO:0000259" key="6">
    <source>
        <dbReference type="Pfam" id="PF00724"/>
    </source>
</evidence>
<dbReference type="Gene3D" id="3.20.20.70">
    <property type="entry name" value="Aldolase class I"/>
    <property type="match status" value="1"/>
</dbReference>
<dbReference type="InterPro" id="IPR044152">
    <property type="entry name" value="YqjM-like"/>
</dbReference>
<dbReference type="InterPro" id="IPR001155">
    <property type="entry name" value="OxRdtase_FMN_N"/>
</dbReference>
<reference evidence="7" key="2">
    <citation type="submission" date="2021-01" db="EMBL/GenBank/DDBJ databases">
        <authorList>
            <person name="Mieszkin S."/>
            <person name="Pouder E."/>
            <person name="Alain K."/>
        </authorList>
    </citation>
    <scope>NUCLEOTIDE SEQUENCE</scope>
    <source>
        <strain evidence="7">HW T2.11</strain>
    </source>
</reference>
<sequence>MARVPLLFQPISFRSVTARNRIAVSPMCQYSAIDGLPNDWHVQHLGARAMGGAGIVFTEASAVSPLGRITPNDLGLYNDAQQAAFARLAALIALGGAIPGIQIAHAGRKASCTRPWESDSFIPVAEGGWQTQAPTAQGFSQTKDREPHALTPAEIGTVVAQFAATARRALAAGFKIAEIHAAHGYLLHSFLSPISNTRTDAYGGDVNGRARMLMEVLDAVRAVWPAELPLFVRLSCSDFIAGGLTPDGDILTIARMIAARGDVDLIDCSAGGIAPEQKIPSLHPGYQVPFAESLRRDAGIATGAVGLIEQPTHAAEIIANGRADIVLLARAVLADPAWPLRAARRLGVEVELPGPYGRATVHE</sequence>
<keyword evidence="4" id="KW-0521">NADP</keyword>
<keyword evidence="3" id="KW-0288">FMN</keyword>
<dbReference type="Proteomes" id="UP000708298">
    <property type="component" value="Unassembled WGS sequence"/>
</dbReference>
<dbReference type="SUPFAM" id="SSF51395">
    <property type="entry name" value="FMN-linked oxidoreductases"/>
    <property type="match status" value="1"/>
</dbReference>
<evidence type="ECO:0000313" key="8">
    <source>
        <dbReference type="Proteomes" id="UP000708298"/>
    </source>
</evidence>
<evidence type="ECO:0000256" key="1">
    <source>
        <dbReference type="ARBA" id="ARBA00001917"/>
    </source>
</evidence>
<keyword evidence="5" id="KW-0560">Oxidoreductase</keyword>
<comment type="cofactor">
    <cofactor evidence="1">
        <name>FMN</name>
        <dbReference type="ChEBI" id="CHEBI:58210"/>
    </cofactor>
</comment>
<evidence type="ECO:0000256" key="5">
    <source>
        <dbReference type="ARBA" id="ARBA00023002"/>
    </source>
</evidence>
<gene>
    <name evidence="7" type="ORF">ASILVAE211_00750</name>
</gene>
<dbReference type="PANTHER" id="PTHR43303">
    <property type="entry name" value="NADPH DEHYDROGENASE C23G7.10C-RELATED"/>
    <property type="match status" value="1"/>
</dbReference>
<reference evidence="7" key="1">
    <citation type="journal article" date="2021" name="Microorganisms">
        <title>Acidisoma silvae sp. nov. and Acidisomacellulosilytica sp. nov., Two Acidophilic Bacteria Isolated from Decaying Wood, Hydrolyzing Cellulose and Producing Poly-3-hydroxybutyrate.</title>
        <authorList>
            <person name="Mieszkin S."/>
            <person name="Pouder E."/>
            <person name="Uroz S."/>
            <person name="Simon-Colin C."/>
            <person name="Alain K."/>
        </authorList>
    </citation>
    <scope>NUCLEOTIDE SEQUENCE</scope>
    <source>
        <strain evidence="7">HW T2.11</strain>
    </source>
</reference>
<dbReference type="GO" id="GO:0003959">
    <property type="term" value="F:NADPH dehydrogenase activity"/>
    <property type="evidence" value="ECO:0007669"/>
    <property type="project" value="InterPro"/>
</dbReference>
<dbReference type="AlphaFoldDB" id="A0A964DX63"/>
<organism evidence="7 8">
    <name type="scientific">Acidisoma silvae</name>
    <dbReference type="NCBI Taxonomy" id="2802396"/>
    <lineage>
        <taxon>Bacteria</taxon>
        <taxon>Pseudomonadati</taxon>
        <taxon>Pseudomonadota</taxon>
        <taxon>Alphaproteobacteria</taxon>
        <taxon>Acetobacterales</taxon>
        <taxon>Acidocellaceae</taxon>
        <taxon>Acidisoma</taxon>
    </lineage>
</organism>
<evidence type="ECO:0000256" key="3">
    <source>
        <dbReference type="ARBA" id="ARBA00022643"/>
    </source>
</evidence>
<dbReference type="CDD" id="cd02932">
    <property type="entry name" value="OYE_YqiM_FMN"/>
    <property type="match status" value="1"/>
</dbReference>
<dbReference type="GO" id="GO:0050661">
    <property type="term" value="F:NADP binding"/>
    <property type="evidence" value="ECO:0007669"/>
    <property type="project" value="InterPro"/>
</dbReference>
<dbReference type="GO" id="GO:0010181">
    <property type="term" value="F:FMN binding"/>
    <property type="evidence" value="ECO:0007669"/>
    <property type="project" value="InterPro"/>
</dbReference>
<dbReference type="EMBL" id="JAESVB010000001">
    <property type="protein sequence ID" value="MCB8873692.1"/>
    <property type="molecule type" value="Genomic_DNA"/>
</dbReference>
<feature type="domain" description="NADH:flavin oxidoreductase/NADH oxidase N-terminal" evidence="6">
    <location>
        <begin position="7"/>
        <end position="346"/>
    </location>
</feature>
<proteinExistence type="predicted"/>
<keyword evidence="2" id="KW-0285">Flavoprotein</keyword>
<evidence type="ECO:0000256" key="4">
    <source>
        <dbReference type="ARBA" id="ARBA00022857"/>
    </source>
</evidence>
<dbReference type="InterPro" id="IPR013785">
    <property type="entry name" value="Aldolase_TIM"/>
</dbReference>
<comment type="caution">
    <text evidence="7">The sequence shown here is derived from an EMBL/GenBank/DDBJ whole genome shotgun (WGS) entry which is preliminary data.</text>
</comment>